<organism evidence="1 2">
    <name type="scientific">Rhodococcus globerulus</name>
    <dbReference type="NCBI Taxonomy" id="33008"/>
    <lineage>
        <taxon>Bacteria</taxon>
        <taxon>Bacillati</taxon>
        <taxon>Actinomycetota</taxon>
        <taxon>Actinomycetes</taxon>
        <taxon>Mycobacteriales</taxon>
        <taxon>Nocardiaceae</taxon>
        <taxon>Rhodococcus</taxon>
    </lineage>
</organism>
<dbReference type="Proteomes" id="UP001185927">
    <property type="component" value="Unassembled WGS sequence"/>
</dbReference>
<accession>A0ABU4C3K5</accession>
<reference evidence="1 2" key="1">
    <citation type="submission" date="2023-10" db="EMBL/GenBank/DDBJ databases">
        <title>Development of a sustainable strategy for remediation of hydrocarbon-contaminated territories based on the waste exchange concept.</title>
        <authorList>
            <person name="Krivoruchko A."/>
        </authorList>
    </citation>
    <scope>NUCLEOTIDE SEQUENCE [LARGE SCALE GENOMIC DNA]</scope>
    <source>
        <strain evidence="1 2">IEGM 1203</strain>
    </source>
</reference>
<evidence type="ECO:0000313" key="2">
    <source>
        <dbReference type="Proteomes" id="UP001185927"/>
    </source>
</evidence>
<comment type="caution">
    <text evidence="1">The sequence shown here is derived from an EMBL/GenBank/DDBJ whole genome shotgun (WGS) entry which is preliminary data.</text>
</comment>
<protein>
    <submittedName>
        <fullName evidence="1">Uncharacterized protein</fullName>
    </submittedName>
</protein>
<gene>
    <name evidence="1" type="ORF">R3Q16_31110</name>
</gene>
<proteinExistence type="predicted"/>
<dbReference type="RefSeq" id="WP_317545542.1">
    <property type="nucleotide sequence ID" value="NZ_JAWLKB010000031.1"/>
</dbReference>
<dbReference type="EMBL" id="JAWLKB010000031">
    <property type="protein sequence ID" value="MDV6271079.1"/>
    <property type="molecule type" value="Genomic_DNA"/>
</dbReference>
<keyword evidence="2" id="KW-1185">Reference proteome</keyword>
<evidence type="ECO:0000313" key="1">
    <source>
        <dbReference type="EMBL" id="MDV6271079.1"/>
    </source>
</evidence>
<sequence length="56" mass="5726">MSLTADQRDTAIEAIERCESANAAMIVAALTPGGDVTAAVERLVDAERAVSAALPL</sequence>
<name>A0ABU4C3K5_RHOGO</name>